<dbReference type="OrthoDB" id="116110at2"/>
<feature type="chain" id="PRO_5003684431" description="DUF3108 domain-containing protein" evidence="1">
    <location>
        <begin position="21"/>
        <end position="256"/>
    </location>
</feature>
<evidence type="ECO:0008006" key="4">
    <source>
        <dbReference type="Google" id="ProtNLM"/>
    </source>
</evidence>
<sequence length="256" mass="28565">MLRRVLFGLFLISFAVPVVRAEAQTVHAPDGGSFERLQSIDVPEKPGAPFRATVITSWKRRLEDGTEFTVYNRRTIARDSVGHVFQERRYLKPNGNTQTTPVTSLEYYDPVRNEMTQCTPVAARCVVQPWRMDSGGAASLPAVTAFATGGKITRESLGEKSIENLQVTGSREISTIRMGQSEPTIKEFWYAPLLGINVVVKRFEPRGGAENFSVEQIDRNEPDPRLFQPPQGFQIVNMPASTRYVMSGEVTPTTAR</sequence>
<dbReference type="KEGG" id="trs:Terro_0278"/>
<keyword evidence="1" id="KW-0732">Signal</keyword>
<dbReference type="eggNOG" id="ENOG5031K20">
    <property type="taxonomic scope" value="Bacteria"/>
</dbReference>
<keyword evidence="3" id="KW-1185">Reference proteome</keyword>
<dbReference type="HOGENOM" id="CLU_1085568_0_0_0"/>
<name>I3ZBK9_TERRK</name>
<evidence type="ECO:0000313" key="3">
    <source>
        <dbReference type="Proteomes" id="UP000006056"/>
    </source>
</evidence>
<proteinExistence type="predicted"/>
<gene>
    <name evidence="2" type="ordered locus">Terro_0278</name>
</gene>
<dbReference type="EMBL" id="CP003379">
    <property type="protein sequence ID" value="AFL86627.1"/>
    <property type="molecule type" value="Genomic_DNA"/>
</dbReference>
<dbReference type="Proteomes" id="UP000006056">
    <property type="component" value="Chromosome"/>
</dbReference>
<accession>I3ZBK9</accession>
<dbReference type="AlphaFoldDB" id="I3ZBK9"/>
<dbReference type="RefSeq" id="WP_014784196.1">
    <property type="nucleotide sequence ID" value="NC_018014.1"/>
</dbReference>
<reference evidence="2 3" key="1">
    <citation type="submission" date="2012-06" db="EMBL/GenBank/DDBJ databases">
        <title>Complete genome of Terriglobus roseus DSM 18391.</title>
        <authorList>
            <consortium name="US DOE Joint Genome Institute (JGI-PGF)"/>
            <person name="Lucas S."/>
            <person name="Copeland A."/>
            <person name="Lapidus A."/>
            <person name="Glavina del Rio T."/>
            <person name="Dalin E."/>
            <person name="Tice H."/>
            <person name="Bruce D."/>
            <person name="Goodwin L."/>
            <person name="Pitluck S."/>
            <person name="Peters L."/>
            <person name="Mikhailova N."/>
            <person name="Munk A.C.C."/>
            <person name="Kyrpides N."/>
            <person name="Mavromatis K."/>
            <person name="Ivanova N."/>
            <person name="Brettin T."/>
            <person name="Detter J.C."/>
            <person name="Han C."/>
            <person name="Larimer F."/>
            <person name="Land M."/>
            <person name="Hauser L."/>
            <person name="Markowitz V."/>
            <person name="Cheng J.-F."/>
            <person name="Hugenholtz P."/>
            <person name="Woyke T."/>
            <person name="Wu D."/>
            <person name="Brambilla E."/>
            <person name="Klenk H.-P."/>
            <person name="Eisen J.A."/>
        </authorList>
    </citation>
    <scope>NUCLEOTIDE SEQUENCE [LARGE SCALE GENOMIC DNA]</scope>
    <source>
        <strain evidence="3">DSM 18391 / NRRL B-41598 / KBS 63</strain>
    </source>
</reference>
<protein>
    <recommendedName>
        <fullName evidence="4">DUF3108 domain-containing protein</fullName>
    </recommendedName>
</protein>
<evidence type="ECO:0000256" key="1">
    <source>
        <dbReference type="SAM" id="SignalP"/>
    </source>
</evidence>
<feature type="signal peptide" evidence="1">
    <location>
        <begin position="1"/>
        <end position="20"/>
    </location>
</feature>
<evidence type="ECO:0000313" key="2">
    <source>
        <dbReference type="EMBL" id="AFL86627.1"/>
    </source>
</evidence>
<organism evidence="2 3">
    <name type="scientific">Terriglobus roseus (strain DSM 18391 / NRRL B-41598 / KBS 63)</name>
    <dbReference type="NCBI Taxonomy" id="926566"/>
    <lineage>
        <taxon>Bacteria</taxon>
        <taxon>Pseudomonadati</taxon>
        <taxon>Acidobacteriota</taxon>
        <taxon>Terriglobia</taxon>
        <taxon>Terriglobales</taxon>
        <taxon>Acidobacteriaceae</taxon>
        <taxon>Terriglobus</taxon>
    </lineage>
</organism>